<dbReference type="RefSeq" id="WP_089452195.1">
    <property type="nucleotide sequence ID" value="NZ_NKFA01000008.1"/>
</dbReference>
<evidence type="ECO:0000313" key="3">
    <source>
        <dbReference type="Proteomes" id="UP000214600"/>
    </source>
</evidence>
<proteinExistence type="predicted"/>
<dbReference type="Proteomes" id="UP000214600">
    <property type="component" value="Unassembled WGS sequence"/>
</dbReference>
<protein>
    <submittedName>
        <fullName evidence="2">Uncharacterized protein</fullName>
    </submittedName>
</protein>
<evidence type="ECO:0000256" key="1">
    <source>
        <dbReference type="SAM" id="MobiDB-lite"/>
    </source>
</evidence>
<comment type="caution">
    <text evidence="2">The sequence shown here is derived from an EMBL/GenBank/DDBJ whole genome shotgun (WGS) entry which is preliminary data.</text>
</comment>
<reference evidence="3" key="1">
    <citation type="submission" date="2017-06" db="EMBL/GenBank/DDBJ databases">
        <authorList>
            <person name="LiPuma J."/>
            <person name="Spilker T."/>
        </authorList>
    </citation>
    <scope>NUCLEOTIDE SEQUENCE [LARGE SCALE GENOMIC DNA]</scope>
    <source>
        <strain evidence="3">AU17325</strain>
    </source>
</reference>
<accession>A0A228IIB8</accession>
<dbReference type="EMBL" id="NKFA01000008">
    <property type="protein sequence ID" value="OXI42170.1"/>
    <property type="molecule type" value="Genomic_DNA"/>
</dbReference>
<feature type="compositionally biased region" description="Polar residues" evidence="1">
    <location>
        <begin position="375"/>
        <end position="391"/>
    </location>
</feature>
<organism evidence="2 3">
    <name type="scientific">Burkholderia aenigmatica</name>
    <dbReference type="NCBI Taxonomy" id="2015348"/>
    <lineage>
        <taxon>Bacteria</taxon>
        <taxon>Pseudomonadati</taxon>
        <taxon>Pseudomonadota</taxon>
        <taxon>Betaproteobacteria</taxon>
        <taxon>Burkholderiales</taxon>
        <taxon>Burkholderiaceae</taxon>
        <taxon>Burkholderia</taxon>
        <taxon>Burkholderia cepacia complex</taxon>
    </lineage>
</organism>
<sequence>MRYYKLTFLPPIPTASDPNPVQSLPTAMQRVLVPGTGETRKLSDGTTQGVATYILESTNPSALQVEINCMLGGSGYTPTDLGSNYVKIWGLPVEAIADISKLNGWIIRVQAGFDKKSLPLGRKLANVTGSDNVIIEGQIQFPYGNAIRPEFVVFLPIARTVINDQVQAPVGASAPIFHGQKGEKLSDVVARTCSQYYPGIQPEINISDTITLYEDQMHAISSLQDFANMVNVQSKACLRSQYPSYMGVISRFVGDKFVMSDVIAPLGTAPKVIDTIDMIGVPQYVDSQNVHVSCPMRADIRSFDLIELNTPALVLSVSASTAITAIGWPRDLVGVFQVLSVHHVGNSRAPDGTGWATHMLINANPVTPSDYGMPLNSQTPQKTTPQAYGNN</sequence>
<name>A0A228IIB8_9BURK</name>
<reference evidence="2 3" key="2">
    <citation type="submission" date="2017-08" db="EMBL/GenBank/DDBJ databases">
        <title>WGS of novel Burkholderia cepaca complex species.</title>
        <authorList>
            <person name="Lipuma J."/>
            <person name="Spilker T."/>
        </authorList>
    </citation>
    <scope>NUCLEOTIDE SEQUENCE [LARGE SCALE GENOMIC DNA]</scope>
    <source>
        <strain evidence="2 3">AU17325</strain>
    </source>
</reference>
<dbReference type="OrthoDB" id="9074499at2"/>
<gene>
    <name evidence="2" type="ORF">CFB84_23330</name>
</gene>
<evidence type="ECO:0000313" key="2">
    <source>
        <dbReference type="EMBL" id="OXI42170.1"/>
    </source>
</evidence>
<dbReference type="AlphaFoldDB" id="A0A228IIB8"/>
<feature type="region of interest" description="Disordered" evidence="1">
    <location>
        <begin position="370"/>
        <end position="391"/>
    </location>
</feature>